<dbReference type="EMBL" id="VCAZ01000103">
    <property type="protein sequence ID" value="TSS60384.1"/>
    <property type="molecule type" value="Genomic_DNA"/>
</dbReference>
<keyword evidence="2" id="KW-1185">Reference proteome</keyword>
<dbReference type="AlphaFoldDB" id="A0A556V2N8"/>
<dbReference type="Proteomes" id="UP000319801">
    <property type="component" value="Unassembled WGS sequence"/>
</dbReference>
<organism evidence="1 2">
    <name type="scientific">Bagarius yarrelli</name>
    <name type="common">Goonch</name>
    <name type="synonym">Bagrus yarrelli</name>
    <dbReference type="NCBI Taxonomy" id="175774"/>
    <lineage>
        <taxon>Eukaryota</taxon>
        <taxon>Metazoa</taxon>
        <taxon>Chordata</taxon>
        <taxon>Craniata</taxon>
        <taxon>Vertebrata</taxon>
        <taxon>Euteleostomi</taxon>
        <taxon>Actinopterygii</taxon>
        <taxon>Neopterygii</taxon>
        <taxon>Teleostei</taxon>
        <taxon>Ostariophysi</taxon>
        <taxon>Siluriformes</taxon>
        <taxon>Sisoridae</taxon>
        <taxon>Sisorinae</taxon>
        <taxon>Bagarius</taxon>
    </lineage>
</organism>
<reference evidence="1 2" key="1">
    <citation type="journal article" date="2019" name="Genome Biol. Evol.">
        <title>Whole-Genome Sequencing of the Giant Devil Catfish, Bagarius yarrelli.</title>
        <authorList>
            <person name="Jiang W."/>
            <person name="Lv Y."/>
            <person name="Cheng L."/>
            <person name="Yang K."/>
            <person name="Chao B."/>
            <person name="Wang X."/>
            <person name="Li Y."/>
            <person name="Pan X."/>
            <person name="You X."/>
            <person name="Zhang Y."/>
            <person name="Yang J."/>
            <person name="Li J."/>
            <person name="Zhang X."/>
            <person name="Liu S."/>
            <person name="Sun C."/>
            <person name="Yang J."/>
            <person name="Shi Q."/>
        </authorList>
    </citation>
    <scope>NUCLEOTIDE SEQUENCE [LARGE SCALE GENOMIC DNA]</scope>
    <source>
        <strain evidence="1">JWS20170419001</strain>
        <tissue evidence="1">Muscle</tissue>
    </source>
</reference>
<proteinExistence type="predicted"/>
<evidence type="ECO:0000313" key="2">
    <source>
        <dbReference type="Proteomes" id="UP000319801"/>
    </source>
</evidence>
<sequence length="140" mass="16043">MLPHPHSPSGNFLRQAAPWILIFSQISTWASRANQRCDDVTRRAAVIVLKQELLKRRLVTSEMTMKPEWGAKVHPKLSSTWGAVGGSEVEMRCLRFASLRGRLVFVNALSCYSQIHRQCRFVRLQVFRDMLGHVLQRTAL</sequence>
<accession>A0A556V2N8</accession>
<evidence type="ECO:0000313" key="1">
    <source>
        <dbReference type="EMBL" id="TSS60384.1"/>
    </source>
</evidence>
<name>A0A556V2N8_BAGYA</name>
<protein>
    <submittedName>
        <fullName evidence="1">Uncharacterized protein</fullName>
    </submittedName>
</protein>
<gene>
    <name evidence="1" type="ORF">Baya_12086</name>
</gene>
<comment type="caution">
    <text evidence="1">The sequence shown here is derived from an EMBL/GenBank/DDBJ whole genome shotgun (WGS) entry which is preliminary data.</text>
</comment>